<evidence type="ECO:0000256" key="2">
    <source>
        <dbReference type="ARBA" id="ARBA00022728"/>
    </source>
</evidence>
<accession>K7MWE1</accession>
<feature type="domain" description="RRM" evidence="5">
    <location>
        <begin position="29"/>
        <end position="107"/>
    </location>
</feature>
<proteinExistence type="predicted"/>
<dbReference type="AlphaFoldDB" id="K7MWE1"/>
<dbReference type="EnsemblPlants" id="KRG93739">
    <property type="protein sequence ID" value="KRG93739"/>
    <property type="gene ID" value="GLYMA_19G037300"/>
</dbReference>
<dbReference type="PROSITE" id="PS50102">
    <property type="entry name" value="RRM"/>
    <property type="match status" value="1"/>
</dbReference>
<dbReference type="EMBL" id="CM000852">
    <property type="protein sequence ID" value="KRG93739.1"/>
    <property type="molecule type" value="Genomic_DNA"/>
</dbReference>
<protein>
    <recommendedName>
        <fullName evidence="5">RRM domain-containing protein</fullName>
    </recommendedName>
</protein>
<dbReference type="GO" id="GO:0005681">
    <property type="term" value="C:spliceosomal complex"/>
    <property type="evidence" value="ECO:0007669"/>
    <property type="project" value="UniProtKB-KW"/>
</dbReference>
<dbReference type="OMA" id="NKENTEW"/>
<reference evidence="6 7" key="1">
    <citation type="journal article" date="2010" name="Nature">
        <title>Genome sequence of the palaeopolyploid soybean.</title>
        <authorList>
            <person name="Schmutz J."/>
            <person name="Cannon S.B."/>
            <person name="Schlueter J."/>
            <person name="Ma J."/>
            <person name="Mitros T."/>
            <person name="Nelson W."/>
            <person name="Hyten D.L."/>
            <person name="Song Q."/>
            <person name="Thelen J.J."/>
            <person name="Cheng J."/>
            <person name="Xu D."/>
            <person name="Hellsten U."/>
            <person name="May G.D."/>
            <person name="Yu Y."/>
            <person name="Sakurai T."/>
            <person name="Umezawa T."/>
            <person name="Bhattacharyya M.K."/>
            <person name="Sandhu D."/>
            <person name="Valliyodan B."/>
            <person name="Lindquist E."/>
            <person name="Peto M."/>
            <person name="Grant D."/>
            <person name="Shu S."/>
            <person name="Goodstein D."/>
            <person name="Barry K."/>
            <person name="Futrell-Griggs M."/>
            <person name="Abernathy B."/>
            <person name="Du J."/>
            <person name="Tian Z."/>
            <person name="Zhu L."/>
            <person name="Gill N."/>
            <person name="Joshi T."/>
            <person name="Libault M."/>
            <person name="Sethuraman A."/>
            <person name="Zhang X.-C."/>
            <person name="Shinozaki K."/>
            <person name="Nguyen H.T."/>
            <person name="Wing R.A."/>
            <person name="Cregan P."/>
            <person name="Specht J."/>
            <person name="Grimwood J."/>
            <person name="Rokhsar D."/>
            <person name="Stacey G."/>
            <person name="Shoemaker R.C."/>
            <person name="Jackson S.A."/>
        </authorList>
    </citation>
    <scope>NUCLEOTIDE SEQUENCE [LARGE SCALE GENOMIC DNA]</scope>
    <source>
        <strain evidence="7">cv. Williams 82</strain>
        <tissue evidence="6">Callus</tissue>
    </source>
</reference>
<keyword evidence="1" id="KW-0507">mRNA processing</keyword>
<evidence type="ECO:0000313" key="7">
    <source>
        <dbReference type="EnsemblPlants" id="KRG93739"/>
    </source>
</evidence>
<keyword evidence="8" id="KW-1185">Reference proteome</keyword>
<dbReference type="HOGENOM" id="CLU_030775_0_0_1"/>
<dbReference type="InterPro" id="IPR000504">
    <property type="entry name" value="RRM_dom"/>
</dbReference>
<dbReference type="PaxDb" id="3847-GLYMA19G04962.1"/>
<dbReference type="CDD" id="cd00590">
    <property type="entry name" value="RRM_SF"/>
    <property type="match status" value="1"/>
</dbReference>
<evidence type="ECO:0000256" key="4">
    <source>
        <dbReference type="PROSITE-ProRule" id="PRU00176"/>
    </source>
</evidence>
<evidence type="ECO:0000313" key="6">
    <source>
        <dbReference type="EMBL" id="KRG93739.1"/>
    </source>
</evidence>
<dbReference type="SMR" id="K7MWE1"/>
<dbReference type="InterPro" id="IPR012677">
    <property type="entry name" value="Nucleotide-bd_a/b_plait_sf"/>
</dbReference>
<dbReference type="GO" id="GO:0016607">
    <property type="term" value="C:nuclear speck"/>
    <property type="evidence" value="ECO:0000318"/>
    <property type="project" value="GO_Central"/>
</dbReference>
<keyword evidence="4" id="KW-0694">RNA-binding</keyword>
<dbReference type="InParanoid" id="K7MWE1"/>
<dbReference type="PANTHER" id="PTHR23147">
    <property type="entry name" value="SERINE/ARGININE RICH SPLICING FACTOR"/>
    <property type="match status" value="1"/>
</dbReference>
<name>K7MWE1_SOYBN</name>
<dbReference type="InterPro" id="IPR035979">
    <property type="entry name" value="RBD_domain_sf"/>
</dbReference>
<dbReference type="GO" id="GO:0006397">
    <property type="term" value="P:mRNA processing"/>
    <property type="evidence" value="ECO:0007669"/>
    <property type="project" value="UniProtKB-KW"/>
</dbReference>
<keyword evidence="2" id="KW-0747">Spliceosome</keyword>
<dbReference type="Gramene" id="KRG93739">
    <property type="protein sequence ID" value="KRG93739"/>
    <property type="gene ID" value="GLYMA_19G037300"/>
</dbReference>
<keyword evidence="3" id="KW-0508">mRNA splicing</keyword>
<dbReference type="GO" id="GO:0008380">
    <property type="term" value="P:RNA splicing"/>
    <property type="evidence" value="ECO:0007669"/>
    <property type="project" value="UniProtKB-KW"/>
</dbReference>
<dbReference type="Gene3D" id="3.30.70.330">
    <property type="match status" value="1"/>
</dbReference>
<evidence type="ECO:0000256" key="3">
    <source>
        <dbReference type="ARBA" id="ARBA00023187"/>
    </source>
</evidence>
<dbReference type="SMART" id="SM00360">
    <property type="entry name" value="RRM"/>
    <property type="match status" value="1"/>
</dbReference>
<reference evidence="7" key="2">
    <citation type="submission" date="2018-02" db="UniProtKB">
        <authorList>
            <consortium name="EnsemblPlants"/>
        </authorList>
    </citation>
    <scope>IDENTIFICATION</scope>
    <source>
        <strain evidence="7">Williams 82</strain>
    </source>
</reference>
<sequence length="285" mass="33803">MAASRGRMERNSCQGKEKKMTWRNKDDVTTFYFSRFPEGIMEQDMWQIFQKWGKVWEVFIPRTKNKLGHRFGFVRFKEVVDVQSLERRLDNNIFIGGQKLFVNRPKFDRGKVYKGAQMDKRTSVKEGRPRSYAEVVKEFEPGQTSSLNLVEGAHRAEKDNHRPMILCSNKENTEWLHKAWVGRLNNRGMFERVEEELKWVVEDDVNPCYWVDDWVLFPHMEESRAARLIHQEKENGSTPISELQKWSPKIRPTHRLTWVLLWGLPPTVWEVDYMAKVLVDVSEVV</sequence>
<evidence type="ECO:0000256" key="1">
    <source>
        <dbReference type="ARBA" id="ARBA00022664"/>
    </source>
</evidence>
<dbReference type="GO" id="GO:0003729">
    <property type="term" value="F:mRNA binding"/>
    <property type="evidence" value="ECO:0000318"/>
    <property type="project" value="GO_Central"/>
</dbReference>
<gene>
    <name evidence="6" type="ORF">GLYMA_19G037300</name>
</gene>
<dbReference type="Pfam" id="PF00076">
    <property type="entry name" value="RRM_1"/>
    <property type="match status" value="1"/>
</dbReference>
<dbReference type="Proteomes" id="UP000008827">
    <property type="component" value="Chromosome 19"/>
</dbReference>
<dbReference type="GO" id="GO:0000381">
    <property type="term" value="P:regulation of alternative mRNA splicing, via spliceosome"/>
    <property type="evidence" value="ECO:0000318"/>
    <property type="project" value="GO_Central"/>
</dbReference>
<dbReference type="SUPFAM" id="SSF54928">
    <property type="entry name" value="RNA-binding domain, RBD"/>
    <property type="match status" value="1"/>
</dbReference>
<reference evidence="6" key="3">
    <citation type="submission" date="2018-07" db="EMBL/GenBank/DDBJ databases">
        <title>WGS assembly of Glycine max.</title>
        <authorList>
            <person name="Schmutz J."/>
            <person name="Cannon S."/>
            <person name="Schlueter J."/>
            <person name="Ma J."/>
            <person name="Mitros T."/>
            <person name="Nelson W."/>
            <person name="Hyten D."/>
            <person name="Song Q."/>
            <person name="Thelen J."/>
            <person name="Cheng J."/>
            <person name="Xu D."/>
            <person name="Hellsten U."/>
            <person name="May G."/>
            <person name="Yu Y."/>
            <person name="Sakurai T."/>
            <person name="Umezawa T."/>
            <person name="Bhattacharyya M."/>
            <person name="Sandhu D."/>
            <person name="Valliyodan B."/>
            <person name="Lindquist E."/>
            <person name="Peto M."/>
            <person name="Grant D."/>
            <person name="Shu S."/>
            <person name="Goodstein D."/>
            <person name="Barry K."/>
            <person name="Futrell-Griggs M."/>
            <person name="Abernathy B."/>
            <person name="Du J."/>
            <person name="Tian Z."/>
            <person name="Zhu L."/>
            <person name="Gill N."/>
            <person name="Joshi T."/>
            <person name="Libault M."/>
            <person name="Sethuraman A."/>
            <person name="Zhang X."/>
            <person name="Shinozaki K."/>
            <person name="Nguyen H."/>
            <person name="Wing R."/>
            <person name="Cregan P."/>
            <person name="Specht J."/>
            <person name="Grimwood J."/>
            <person name="Rokhsar D."/>
            <person name="Stacey G."/>
            <person name="Shoemaker R."/>
            <person name="Jackson S."/>
        </authorList>
    </citation>
    <scope>NUCLEOTIDE SEQUENCE</scope>
    <source>
        <tissue evidence="6">Callus</tissue>
    </source>
</reference>
<dbReference type="InterPro" id="IPR050907">
    <property type="entry name" value="SRSF"/>
</dbReference>
<evidence type="ECO:0000259" key="5">
    <source>
        <dbReference type="PROSITE" id="PS50102"/>
    </source>
</evidence>
<evidence type="ECO:0000313" key="8">
    <source>
        <dbReference type="Proteomes" id="UP000008827"/>
    </source>
</evidence>
<organism evidence="7">
    <name type="scientific">Glycine max</name>
    <name type="common">Soybean</name>
    <name type="synonym">Glycine hispida</name>
    <dbReference type="NCBI Taxonomy" id="3847"/>
    <lineage>
        <taxon>Eukaryota</taxon>
        <taxon>Viridiplantae</taxon>
        <taxon>Streptophyta</taxon>
        <taxon>Embryophyta</taxon>
        <taxon>Tracheophyta</taxon>
        <taxon>Spermatophyta</taxon>
        <taxon>Magnoliopsida</taxon>
        <taxon>eudicotyledons</taxon>
        <taxon>Gunneridae</taxon>
        <taxon>Pentapetalae</taxon>
        <taxon>rosids</taxon>
        <taxon>fabids</taxon>
        <taxon>Fabales</taxon>
        <taxon>Fabaceae</taxon>
        <taxon>Papilionoideae</taxon>
        <taxon>50 kb inversion clade</taxon>
        <taxon>NPAAA clade</taxon>
        <taxon>indigoferoid/millettioid clade</taxon>
        <taxon>Phaseoleae</taxon>
        <taxon>Glycine</taxon>
        <taxon>Glycine subgen. Soja</taxon>
    </lineage>
</organism>